<protein>
    <submittedName>
        <fullName evidence="3">Uncharacterized protein</fullName>
    </submittedName>
</protein>
<feature type="compositionally biased region" description="Polar residues" evidence="2">
    <location>
        <begin position="119"/>
        <end position="138"/>
    </location>
</feature>
<dbReference type="Pfam" id="PF14223">
    <property type="entry name" value="Retrotran_gag_2"/>
    <property type="match status" value="1"/>
</dbReference>
<feature type="compositionally biased region" description="Polar residues" evidence="2">
    <location>
        <begin position="465"/>
        <end position="485"/>
    </location>
</feature>
<accession>A0A6L2LRU3</accession>
<feature type="compositionally biased region" description="Polar residues" evidence="2">
    <location>
        <begin position="707"/>
        <end position="731"/>
    </location>
</feature>
<feature type="region of interest" description="Disordered" evidence="2">
    <location>
        <begin position="113"/>
        <end position="147"/>
    </location>
</feature>
<feature type="region of interest" description="Disordered" evidence="2">
    <location>
        <begin position="465"/>
        <end position="491"/>
    </location>
</feature>
<reference evidence="3" key="1">
    <citation type="journal article" date="2019" name="Sci. Rep.">
        <title>Draft genome of Tanacetum cinerariifolium, the natural source of mosquito coil.</title>
        <authorList>
            <person name="Yamashiro T."/>
            <person name="Shiraishi A."/>
            <person name="Satake H."/>
            <person name="Nakayama K."/>
        </authorList>
    </citation>
    <scope>NUCLEOTIDE SEQUENCE</scope>
</reference>
<feature type="region of interest" description="Disordered" evidence="2">
    <location>
        <begin position="696"/>
        <end position="731"/>
    </location>
</feature>
<comment type="caution">
    <text evidence="3">The sequence shown here is derived from an EMBL/GenBank/DDBJ whole genome shotgun (WGS) entry which is preliminary data.</text>
</comment>
<evidence type="ECO:0000256" key="1">
    <source>
        <dbReference type="SAM" id="Coils"/>
    </source>
</evidence>
<keyword evidence="1" id="KW-0175">Coiled coil</keyword>
<dbReference type="EMBL" id="BKCJ010004743">
    <property type="protein sequence ID" value="GEU62845.1"/>
    <property type="molecule type" value="Genomic_DNA"/>
</dbReference>
<proteinExistence type="predicted"/>
<gene>
    <name evidence="3" type="ORF">Tci_034823</name>
</gene>
<feature type="coiled-coil region" evidence="1">
    <location>
        <begin position="987"/>
        <end position="1028"/>
    </location>
</feature>
<sequence length="1352" mass="155276">MDRFSNETNSLVLKRKIRSSAPKETANYPLILKKWHPNVNLLKEYVSIVPFWVKLYGVHVTAFSEDGLSVIATKQDVELKDNIMIDIPKITGEGYYTCNIQVEYECKPPRYSGWPQDGNKPTKQVFQPVSKNPTTNTSENKKNNVEPTKEKIDKIQKLIINGKVTLVDDEGIPLEKVAYSGDYVSEDAVASIDNEMASFLAKKDGYYTQSLLEQWKESYKNDDYEYEPYDDDMYEGQENPDKLQAICDNMDITEEYGNAGKLCRKKKAYITIMVDRLESAGVNLVAIVRDVYIFVGSFTYVTNFMVLEDMGEFILRDMVEVVMGKLFREVTKLEYDYKNQLKFNIHKDAKSLMEAIEKRFGGNKEAKKVQKTLLKQQYEKFSGSSSESLDQIHDRLQKLISQLEILGESPSQEDINLKFVRSLPSEWRTHTLIWRNKADLEDQSLDDLFNNLKIYEAEVKSSSSTSHNTQNISFVSSQNTNSTNESVSGVPSVSAASTKSTASILPNVDNLSNFVIYSFFTSQSYSTQLDNDDLKQIDAHDLEEIDLTWQMAMLTMRARRDTRNKDTQRRNVLAETSTFNALVSQCDGVGLESVEARLVVYQQNENVFENDIKLLRLDVMLRDNALVELRKKFKKAKKERDEFQQTLEKFQTSSKNLSKLLESQITDKTGLGYDNQMFTCVVFDCDELISSESDVSVPTSPVHDSETVPNVFNVDPSTTKPAKDMSQSNRPSAPIIEDWVSNSEDESEVEHPTQAENLRKDIPRSRGHKHSWTRKACFVCKSVNYLIKDCDYFEKKMVQKPGNPQQPLKDKGVIDSGCSRHITGNISYLFDIEEINGGYVAFGRNPRGGKITGEDDADGIDCMPNEEIFAELARMRYEKPSTKLTFYKAFFSAQWKFLIHIIVQCMSAKRTAWNEFCSSMASAVICLATDDLSSHNTKYTSLALTQKVFANIRRIGKGFSGVETPLFDVMLVPQQVQDDVEVEEDKDNELMETCATLTQKVANLEQDKIAQALEITKLKQRVRRLEKKRRTKHSGLKRLKNGRMAESDAKVYNLDLQHSEIVLSMHDTDEAEPAEVEEPNAQRKRKGVVIQDPEETAAALVNVHTKVKPKDKGKDILIKEPKPLKRQAQIDMDEAFARQLEAELNVNFNWNEVIEQVNRKERQDNKDTTKKQRIDEDAEELKRHLQIIANDDDYVYTKATPLASKVPVIDYQIHQENNKPYYKIIKADETHQLFLSFITLLKNFDREDMETLWKLVKERFESTEPNNFLDEFLLNTLKIMFEKPNVEASVWRDQKGIYGLAKVKSWKLFETYRVHILTLTPTQMILLVEKKYPLTHLNLEQMLNNVRLEVKE</sequence>
<feature type="coiled-coil region" evidence="1">
    <location>
        <begin position="626"/>
        <end position="653"/>
    </location>
</feature>
<evidence type="ECO:0000256" key="2">
    <source>
        <dbReference type="SAM" id="MobiDB-lite"/>
    </source>
</evidence>
<organism evidence="3">
    <name type="scientific">Tanacetum cinerariifolium</name>
    <name type="common">Dalmatian daisy</name>
    <name type="synonym">Chrysanthemum cinerariifolium</name>
    <dbReference type="NCBI Taxonomy" id="118510"/>
    <lineage>
        <taxon>Eukaryota</taxon>
        <taxon>Viridiplantae</taxon>
        <taxon>Streptophyta</taxon>
        <taxon>Embryophyta</taxon>
        <taxon>Tracheophyta</taxon>
        <taxon>Spermatophyta</taxon>
        <taxon>Magnoliopsida</taxon>
        <taxon>eudicotyledons</taxon>
        <taxon>Gunneridae</taxon>
        <taxon>Pentapetalae</taxon>
        <taxon>asterids</taxon>
        <taxon>campanulids</taxon>
        <taxon>Asterales</taxon>
        <taxon>Asteraceae</taxon>
        <taxon>Asteroideae</taxon>
        <taxon>Anthemideae</taxon>
        <taxon>Anthemidinae</taxon>
        <taxon>Tanacetum</taxon>
    </lineage>
</organism>
<evidence type="ECO:0000313" key="3">
    <source>
        <dbReference type="EMBL" id="GEU62845.1"/>
    </source>
</evidence>
<name>A0A6L2LRU3_TANCI</name>